<feature type="binding site" evidence="8 11">
    <location>
        <position position="94"/>
    </location>
    <ligand>
        <name>Mg(2+)</name>
        <dbReference type="ChEBI" id="CHEBI:18420"/>
    </ligand>
</feature>
<keyword evidence="4 8" id="KW-0566">Pantothenate biosynthesis</keyword>
<dbReference type="GO" id="GO:0032259">
    <property type="term" value="P:methylation"/>
    <property type="evidence" value="ECO:0007669"/>
    <property type="project" value="UniProtKB-KW"/>
</dbReference>
<evidence type="ECO:0000256" key="5">
    <source>
        <dbReference type="ARBA" id="ARBA00022679"/>
    </source>
</evidence>
<dbReference type="PIRSF" id="PIRSF000388">
    <property type="entry name" value="Pantoate_hydroxy_MeTrfase"/>
    <property type="match status" value="1"/>
</dbReference>
<comment type="function">
    <text evidence="7 8">Catalyzes the reversible reaction in which hydroxymethyl group from 5,10-methylenetetrahydrofolate is transferred onto alpha-ketoisovalerate to form ketopantoate.</text>
</comment>
<keyword evidence="8 11" id="KW-0460">Magnesium</keyword>
<feature type="binding site" evidence="8 10">
    <location>
        <position position="94"/>
    </location>
    <ligand>
        <name>3-methyl-2-oxobutanoate</name>
        <dbReference type="ChEBI" id="CHEBI:11851"/>
    </ligand>
</feature>
<dbReference type="FunFam" id="3.20.20.60:FF:000003">
    <property type="entry name" value="3-methyl-2-oxobutanoate hydroxymethyltransferase"/>
    <property type="match status" value="1"/>
</dbReference>
<comment type="catalytic activity">
    <reaction evidence="8">
        <text>(6R)-5,10-methylene-5,6,7,8-tetrahydrofolate + 3-methyl-2-oxobutanoate + H2O = 2-dehydropantoate + (6S)-5,6,7,8-tetrahydrofolate</text>
        <dbReference type="Rhea" id="RHEA:11824"/>
        <dbReference type="ChEBI" id="CHEBI:11561"/>
        <dbReference type="ChEBI" id="CHEBI:11851"/>
        <dbReference type="ChEBI" id="CHEBI:15377"/>
        <dbReference type="ChEBI" id="CHEBI:15636"/>
        <dbReference type="ChEBI" id="CHEBI:57453"/>
        <dbReference type="EC" id="2.1.2.11"/>
    </reaction>
</comment>
<dbReference type="InterPro" id="IPR003700">
    <property type="entry name" value="Pantoate_hydroxy_MeTrfase"/>
</dbReference>
<dbReference type="HAMAP" id="MF_00156">
    <property type="entry name" value="PanB"/>
    <property type="match status" value="1"/>
</dbReference>
<comment type="subcellular location">
    <subcellularLocation>
        <location evidence="8">Cytoplasm</location>
    </subcellularLocation>
</comment>
<dbReference type="OrthoDB" id="9781789at2"/>
<protein>
    <recommendedName>
        <fullName evidence="8">3-methyl-2-oxobutanoate hydroxymethyltransferase</fullName>
        <ecNumber evidence="8">2.1.2.11</ecNumber>
    </recommendedName>
    <alternativeName>
        <fullName evidence="8">Ketopantoate hydroxymethyltransferase</fullName>
        <shortName evidence="8">KPHMT</shortName>
    </alternativeName>
</protein>
<comment type="subunit">
    <text evidence="3 8">Homodecamer; pentamer of dimers.</text>
</comment>
<evidence type="ECO:0000256" key="1">
    <source>
        <dbReference type="ARBA" id="ARBA00005033"/>
    </source>
</evidence>
<reference evidence="12 13" key="1">
    <citation type="submission" date="2019-03" db="EMBL/GenBank/DDBJ databases">
        <title>Arenimonas daejeonensis sp. nov., isolated from compost.</title>
        <authorList>
            <person name="Jeon C.O."/>
        </authorList>
    </citation>
    <scope>NUCLEOTIDE SEQUENCE [LARGE SCALE GENOMIC DNA]</scope>
    <source>
        <strain evidence="12 13">R29</strain>
    </source>
</reference>
<comment type="cofactor">
    <cofactor evidence="8 11">
        <name>Mg(2+)</name>
        <dbReference type="ChEBI" id="CHEBI:18420"/>
    </cofactor>
    <text evidence="8 11">Binds 1 Mg(2+) ion per subunit.</text>
</comment>
<dbReference type="Gene3D" id="3.20.20.60">
    <property type="entry name" value="Phosphoenolpyruvate-binding domains"/>
    <property type="match status" value="1"/>
</dbReference>
<evidence type="ECO:0000256" key="9">
    <source>
        <dbReference type="PIRSR" id="PIRSR000388-1"/>
    </source>
</evidence>
<evidence type="ECO:0000256" key="7">
    <source>
        <dbReference type="ARBA" id="ARBA00056497"/>
    </source>
</evidence>
<dbReference type="PANTHER" id="PTHR20881">
    <property type="entry name" value="3-METHYL-2-OXOBUTANOATE HYDROXYMETHYLTRANSFERASE"/>
    <property type="match status" value="1"/>
</dbReference>
<proteinExistence type="inferred from homology"/>
<keyword evidence="13" id="KW-1185">Reference proteome</keyword>
<evidence type="ECO:0000256" key="10">
    <source>
        <dbReference type="PIRSR" id="PIRSR000388-2"/>
    </source>
</evidence>
<evidence type="ECO:0000256" key="2">
    <source>
        <dbReference type="ARBA" id="ARBA00008676"/>
    </source>
</evidence>
<name>A0A5C4RVJ4_9GAMM</name>
<gene>
    <name evidence="8 12" type="primary">panB</name>
    <name evidence="12" type="ORF">E1B00_04135</name>
</gene>
<dbReference type="CDD" id="cd06557">
    <property type="entry name" value="KPHMT-like"/>
    <property type="match status" value="1"/>
</dbReference>
<keyword evidence="8" id="KW-0963">Cytoplasm</keyword>
<keyword evidence="12" id="KW-0489">Methyltransferase</keyword>
<evidence type="ECO:0000256" key="4">
    <source>
        <dbReference type="ARBA" id="ARBA00022655"/>
    </source>
</evidence>
<evidence type="ECO:0000256" key="3">
    <source>
        <dbReference type="ARBA" id="ARBA00011424"/>
    </source>
</evidence>
<dbReference type="GO" id="GO:0000287">
    <property type="term" value="F:magnesium ion binding"/>
    <property type="evidence" value="ECO:0007669"/>
    <property type="project" value="TreeGrafter"/>
</dbReference>
<feature type="binding site" evidence="8 10">
    <location>
        <position position="122"/>
    </location>
    <ligand>
        <name>3-methyl-2-oxobutanoate</name>
        <dbReference type="ChEBI" id="CHEBI:11851"/>
    </ligand>
</feature>
<feature type="binding site" evidence="8 10">
    <location>
        <begin position="55"/>
        <end position="56"/>
    </location>
    <ligand>
        <name>3-methyl-2-oxobutanoate</name>
        <dbReference type="ChEBI" id="CHEBI:11851"/>
    </ligand>
</feature>
<dbReference type="RefSeq" id="WP_139445991.1">
    <property type="nucleotide sequence ID" value="NZ_SMDR01000001.1"/>
</dbReference>
<dbReference type="UniPathway" id="UPA00028">
    <property type="reaction ID" value="UER00003"/>
</dbReference>
<evidence type="ECO:0000256" key="11">
    <source>
        <dbReference type="PIRSR" id="PIRSR000388-3"/>
    </source>
</evidence>
<evidence type="ECO:0000256" key="6">
    <source>
        <dbReference type="ARBA" id="ARBA00022723"/>
    </source>
</evidence>
<dbReference type="PANTHER" id="PTHR20881:SF0">
    <property type="entry name" value="3-METHYL-2-OXOBUTANOATE HYDROXYMETHYLTRANSFERASE"/>
    <property type="match status" value="1"/>
</dbReference>
<keyword evidence="5 8" id="KW-0808">Transferase</keyword>
<feature type="binding site" evidence="8 11">
    <location>
        <position position="55"/>
    </location>
    <ligand>
        <name>Mg(2+)</name>
        <dbReference type="ChEBI" id="CHEBI:18420"/>
    </ligand>
</feature>
<comment type="pathway">
    <text evidence="1 8">Cofactor biosynthesis; (R)-pantothenate biosynthesis; (R)-pantoate from 3-methyl-2-oxobutanoate: step 1/2.</text>
</comment>
<dbReference type="InterPro" id="IPR015813">
    <property type="entry name" value="Pyrv/PenolPyrv_kinase-like_dom"/>
</dbReference>
<evidence type="ECO:0000313" key="13">
    <source>
        <dbReference type="Proteomes" id="UP000305760"/>
    </source>
</evidence>
<feature type="binding site" evidence="8 11">
    <location>
        <position position="124"/>
    </location>
    <ligand>
        <name>Mg(2+)</name>
        <dbReference type="ChEBI" id="CHEBI:18420"/>
    </ligand>
</feature>
<dbReference type="NCBIfam" id="NF001452">
    <property type="entry name" value="PRK00311.1"/>
    <property type="match status" value="1"/>
</dbReference>
<dbReference type="Pfam" id="PF02548">
    <property type="entry name" value="Pantoate_transf"/>
    <property type="match status" value="1"/>
</dbReference>
<dbReference type="GO" id="GO:0008168">
    <property type="term" value="F:methyltransferase activity"/>
    <property type="evidence" value="ECO:0007669"/>
    <property type="project" value="UniProtKB-KW"/>
</dbReference>
<dbReference type="AlphaFoldDB" id="A0A5C4RVJ4"/>
<feature type="active site" description="Proton acceptor" evidence="8 9">
    <location>
        <position position="191"/>
    </location>
</feature>
<evidence type="ECO:0000313" key="12">
    <source>
        <dbReference type="EMBL" id="TNJ34975.1"/>
    </source>
</evidence>
<dbReference type="GO" id="GO:0003864">
    <property type="term" value="F:3-methyl-2-oxobutanoate hydroxymethyltransferase activity"/>
    <property type="evidence" value="ECO:0007669"/>
    <property type="project" value="UniProtKB-UniRule"/>
</dbReference>
<dbReference type="GO" id="GO:0005737">
    <property type="term" value="C:cytoplasm"/>
    <property type="evidence" value="ECO:0007669"/>
    <property type="project" value="UniProtKB-SubCell"/>
</dbReference>
<sequence>MYANDSKTPARTRLTVPALRQMKAEGRRIVSLTAYDAGFARSVDEAGIDLVLIGDSLGMVCQGHDSTLPVTVDDIVYHTRCVAAGLSTAFLVSDLPFQADATPERALDASTRCLQAGAGMVKLEGAGHKLDVIRFLSEREIPICAHLGLTPQSVLRLGGYKVQGREEAAARKLLADAKAVAAAGADLLVLECVPSALAAEITAAVAIPTIGIGAGPSCDGQILVLHDLLGMNSGHRRPRFVKDFLANGGSILGAFQAYAAAVRSGEFPGPEHGY</sequence>
<comment type="caution">
    <text evidence="12">The sequence shown here is derived from an EMBL/GenBank/DDBJ whole genome shotgun (WGS) entry which is preliminary data.</text>
</comment>
<dbReference type="NCBIfam" id="TIGR00222">
    <property type="entry name" value="panB"/>
    <property type="match status" value="1"/>
</dbReference>
<dbReference type="Proteomes" id="UP000305760">
    <property type="component" value="Unassembled WGS sequence"/>
</dbReference>
<dbReference type="EMBL" id="SMDR01000001">
    <property type="protein sequence ID" value="TNJ34975.1"/>
    <property type="molecule type" value="Genomic_DNA"/>
</dbReference>
<accession>A0A5C4RVJ4</accession>
<dbReference type="InterPro" id="IPR040442">
    <property type="entry name" value="Pyrv_kinase-like_dom_sf"/>
</dbReference>
<evidence type="ECO:0000256" key="8">
    <source>
        <dbReference type="HAMAP-Rule" id="MF_00156"/>
    </source>
</evidence>
<organism evidence="12 13">
    <name type="scientific">Arenimonas terrae</name>
    <dbReference type="NCBI Taxonomy" id="2546226"/>
    <lineage>
        <taxon>Bacteria</taxon>
        <taxon>Pseudomonadati</taxon>
        <taxon>Pseudomonadota</taxon>
        <taxon>Gammaproteobacteria</taxon>
        <taxon>Lysobacterales</taxon>
        <taxon>Lysobacteraceae</taxon>
        <taxon>Arenimonas</taxon>
    </lineage>
</organism>
<dbReference type="EC" id="2.1.2.11" evidence="8"/>
<keyword evidence="6 8" id="KW-0479">Metal-binding</keyword>
<comment type="similarity">
    <text evidence="2 8">Belongs to the PanB family.</text>
</comment>
<dbReference type="SUPFAM" id="SSF51621">
    <property type="entry name" value="Phosphoenolpyruvate/pyruvate domain"/>
    <property type="match status" value="1"/>
</dbReference>
<dbReference type="GO" id="GO:0015940">
    <property type="term" value="P:pantothenate biosynthetic process"/>
    <property type="evidence" value="ECO:0007669"/>
    <property type="project" value="UniProtKB-UniRule"/>
</dbReference>